<feature type="compositionally biased region" description="Basic and acidic residues" evidence="1">
    <location>
        <begin position="1"/>
        <end position="10"/>
    </location>
</feature>
<dbReference type="AlphaFoldDB" id="M2AV92"/>
<gene>
    <name evidence="2" type="ORF">RE6C_05830</name>
</gene>
<evidence type="ECO:0000313" key="3">
    <source>
        <dbReference type="Proteomes" id="UP000011529"/>
    </source>
</evidence>
<dbReference type="PATRIC" id="fig|1263867.3.peg.6248"/>
<dbReference type="Proteomes" id="UP000011529">
    <property type="component" value="Unassembled WGS sequence"/>
</dbReference>
<keyword evidence="3" id="KW-1185">Reference proteome</keyword>
<evidence type="ECO:0000256" key="1">
    <source>
        <dbReference type="SAM" id="MobiDB-lite"/>
    </source>
</evidence>
<feature type="region of interest" description="Disordered" evidence="1">
    <location>
        <begin position="1"/>
        <end position="23"/>
    </location>
</feature>
<reference evidence="2" key="1">
    <citation type="submission" date="2012-11" db="EMBL/GenBank/DDBJ databases">
        <title>Permanent draft genomes of Rhodopirellula europaea strain SH398 and 6C.</title>
        <authorList>
            <person name="Richter M."/>
            <person name="Richter-Heitmann T."/>
            <person name="Frank C."/>
            <person name="Harder J."/>
            <person name="Glockner F.O."/>
        </authorList>
    </citation>
    <scope>NUCLEOTIDE SEQUENCE</scope>
    <source>
        <strain evidence="2">6C</strain>
    </source>
</reference>
<dbReference type="EMBL" id="ANMO01000260">
    <property type="protein sequence ID" value="EMB13443.1"/>
    <property type="molecule type" value="Genomic_DNA"/>
</dbReference>
<name>M2AV92_9BACT</name>
<comment type="caution">
    <text evidence="2">The sequence shown here is derived from an EMBL/GenBank/DDBJ whole genome shotgun (WGS) entry which is preliminary data.</text>
</comment>
<proteinExistence type="predicted"/>
<accession>M2AV92</accession>
<organism evidence="2 3">
    <name type="scientific">Rhodopirellula europaea 6C</name>
    <dbReference type="NCBI Taxonomy" id="1263867"/>
    <lineage>
        <taxon>Bacteria</taxon>
        <taxon>Pseudomonadati</taxon>
        <taxon>Planctomycetota</taxon>
        <taxon>Planctomycetia</taxon>
        <taxon>Pirellulales</taxon>
        <taxon>Pirellulaceae</taxon>
        <taxon>Rhodopirellula</taxon>
    </lineage>
</organism>
<reference evidence="2" key="2">
    <citation type="journal article" date="2013" name="Mar. Genomics">
        <title>Expression of sulfatases in Rhodopirellula baltica and the diversity of sulfatases in the genus Rhodopirellula.</title>
        <authorList>
            <person name="Wegner C.E."/>
            <person name="Richter-Heitmann T."/>
            <person name="Klindworth A."/>
            <person name="Klockow C."/>
            <person name="Richter M."/>
            <person name="Achstetter T."/>
            <person name="Glockner F.O."/>
            <person name="Harder J."/>
        </authorList>
    </citation>
    <scope>NUCLEOTIDE SEQUENCE [LARGE SCALE GENOMIC DNA]</scope>
    <source>
        <strain evidence="2">6C</strain>
    </source>
</reference>
<protein>
    <submittedName>
        <fullName evidence="2">Uncharacterized protein</fullName>
    </submittedName>
</protein>
<sequence length="178" mass="20012">MFDGSQDRQHHAGWPSPEVTTGDEITIRILPAGDYDEPHGMTGSPKQTVDDPDFGQLNYYVDAWDADIPFDSAPIESAHIHIRADDSGPSQHQRDLIVELPVRHSKLWPDICTALAKCHPEIKTSDELSSRLVPHVGINLYDDSNTIEITYRVEGDPEFRGCFVTLRDWEIAEVCMAE</sequence>
<evidence type="ECO:0000313" key="2">
    <source>
        <dbReference type="EMBL" id="EMB13443.1"/>
    </source>
</evidence>